<dbReference type="GO" id="GO:0015031">
    <property type="term" value="P:protein transport"/>
    <property type="evidence" value="ECO:0007669"/>
    <property type="project" value="UniProtKB-KW"/>
</dbReference>
<keyword evidence="8" id="KW-1133">Transmembrane helix</keyword>
<dbReference type="InterPro" id="IPR037682">
    <property type="entry name" value="TonB_C"/>
</dbReference>
<evidence type="ECO:0000256" key="3">
    <source>
        <dbReference type="ARBA" id="ARBA00022448"/>
    </source>
</evidence>
<comment type="similarity">
    <text evidence="2">Belongs to the TonB family.</text>
</comment>
<dbReference type="KEGG" id="tdu:QJT80_07315"/>
<dbReference type="PROSITE" id="PS52015">
    <property type="entry name" value="TONB_CTD"/>
    <property type="match status" value="1"/>
</dbReference>
<dbReference type="SUPFAM" id="SSF74653">
    <property type="entry name" value="TolA/TonB C-terminal domain"/>
    <property type="match status" value="1"/>
</dbReference>
<keyword evidence="7" id="KW-0653">Protein transport</keyword>
<comment type="subcellular location">
    <subcellularLocation>
        <location evidence="1">Cell inner membrane</location>
        <topology evidence="1">Single-pass membrane protein</topology>
        <orientation evidence="1">Periplasmic side</orientation>
    </subcellularLocation>
</comment>
<evidence type="ECO:0000259" key="11">
    <source>
        <dbReference type="PROSITE" id="PS52015"/>
    </source>
</evidence>
<feature type="compositionally biased region" description="Pro residues" evidence="10">
    <location>
        <begin position="194"/>
        <end position="218"/>
    </location>
</feature>
<dbReference type="InterPro" id="IPR051045">
    <property type="entry name" value="TonB-dependent_transducer"/>
</dbReference>
<feature type="region of interest" description="Disordered" evidence="10">
    <location>
        <begin position="48"/>
        <end position="218"/>
    </location>
</feature>
<evidence type="ECO:0000256" key="10">
    <source>
        <dbReference type="SAM" id="MobiDB-lite"/>
    </source>
</evidence>
<feature type="compositionally biased region" description="Pro residues" evidence="10">
    <location>
        <begin position="59"/>
        <end position="69"/>
    </location>
</feature>
<dbReference type="AlphaFoldDB" id="A0AA95H829"/>
<evidence type="ECO:0000256" key="7">
    <source>
        <dbReference type="ARBA" id="ARBA00022927"/>
    </source>
</evidence>
<reference evidence="12" key="1">
    <citation type="journal article" date="2023" name="Int. J. Mol. Sci.">
        <title>Metagenomics Revealed a New Genus 'Candidatus Thiocaldithrix dubininis' gen. nov., sp. nov. and a New Species 'Candidatus Thiothrix putei' sp. nov. in the Family Thiotrichaceae, Some Members of Which Have Traits of Both Na+- and H+-Motive Energetics.</title>
        <authorList>
            <person name="Ravin N.V."/>
            <person name="Muntyan M.S."/>
            <person name="Smolyakov D.D."/>
            <person name="Rudenko T.S."/>
            <person name="Beletsky A.V."/>
            <person name="Mardanov A.V."/>
            <person name="Grabovich M.Y."/>
        </authorList>
    </citation>
    <scope>NUCLEOTIDE SEQUENCE</scope>
    <source>
        <strain evidence="12">GKL-01</strain>
    </source>
</reference>
<dbReference type="InterPro" id="IPR006260">
    <property type="entry name" value="TonB/TolA_C"/>
</dbReference>
<feature type="compositionally biased region" description="Low complexity" evidence="10">
    <location>
        <begin position="82"/>
        <end position="91"/>
    </location>
</feature>
<evidence type="ECO:0000256" key="5">
    <source>
        <dbReference type="ARBA" id="ARBA00022519"/>
    </source>
</evidence>
<evidence type="ECO:0000256" key="8">
    <source>
        <dbReference type="ARBA" id="ARBA00022989"/>
    </source>
</evidence>
<dbReference type="GO" id="GO:0055085">
    <property type="term" value="P:transmembrane transport"/>
    <property type="evidence" value="ECO:0007669"/>
    <property type="project" value="InterPro"/>
</dbReference>
<dbReference type="PANTHER" id="PTHR33446">
    <property type="entry name" value="PROTEIN TONB-RELATED"/>
    <property type="match status" value="1"/>
</dbReference>
<keyword evidence="4" id="KW-1003">Cell membrane</keyword>
<keyword evidence="9" id="KW-0472">Membrane</keyword>
<protein>
    <submittedName>
        <fullName evidence="12">TonB family protein</fullName>
    </submittedName>
</protein>
<dbReference type="Gene3D" id="3.30.1150.10">
    <property type="match status" value="1"/>
</dbReference>
<dbReference type="PANTHER" id="PTHR33446:SF2">
    <property type="entry name" value="PROTEIN TONB"/>
    <property type="match status" value="1"/>
</dbReference>
<proteinExistence type="inferred from homology"/>
<dbReference type="EMBL" id="CP124755">
    <property type="protein sequence ID" value="WGZ92286.1"/>
    <property type="molecule type" value="Genomic_DNA"/>
</dbReference>
<sequence>MKRHLTGFSLSALLHVGVALALVPLLVTSLPKPPPTPSAMKLSLSQFKPTPEPVVETAPPNPAPPPLEPIKPITPVKPTPPKITKVQAKPEPVLKPKPVEKPKPEPKKQPEKPKVEPKKLVEKAPTPSKPTPKKAVERTVNRMPAPIRDVIPRRQAESAPIEPVVSTAPVQPHPQPTPVNRPTPSQSVAAPVNRPTPPRPVAAPVNRPPPPRPAPVPVTRPATVASNPGAEAAYRSRLQALIAARKQYPRMAEKEEAEGVVSVAFVVLPNGTITGARIARSAGNQWLDQAALQAVRAASGALPFPADIHKRQWSFTINVNFALE</sequence>
<dbReference type="PRINTS" id="PR01217">
    <property type="entry name" value="PRICHEXTENSN"/>
</dbReference>
<feature type="compositionally biased region" description="Pro residues" evidence="10">
    <location>
        <begin position="171"/>
        <end position="181"/>
    </location>
</feature>
<gene>
    <name evidence="12" type="ORF">QJT80_07315</name>
</gene>
<reference evidence="12" key="2">
    <citation type="submission" date="2023-04" db="EMBL/GenBank/DDBJ databases">
        <authorList>
            <person name="Beletskiy A.V."/>
            <person name="Mardanov A.V."/>
            <person name="Ravin N.V."/>
        </authorList>
    </citation>
    <scope>NUCLEOTIDE SEQUENCE</scope>
    <source>
        <strain evidence="12">GKL-01</strain>
    </source>
</reference>
<accession>A0AA95H829</accession>
<keyword evidence="5" id="KW-0997">Cell inner membrane</keyword>
<evidence type="ECO:0000256" key="4">
    <source>
        <dbReference type="ARBA" id="ARBA00022475"/>
    </source>
</evidence>
<name>A0AA95H829_9GAMM</name>
<dbReference type="Proteomes" id="UP001300672">
    <property type="component" value="Chromosome"/>
</dbReference>
<keyword evidence="3" id="KW-0813">Transport</keyword>
<dbReference type="GO" id="GO:0031992">
    <property type="term" value="F:energy transducer activity"/>
    <property type="evidence" value="ECO:0007669"/>
    <property type="project" value="TreeGrafter"/>
</dbReference>
<evidence type="ECO:0000256" key="9">
    <source>
        <dbReference type="ARBA" id="ARBA00023136"/>
    </source>
</evidence>
<feature type="compositionally biased region" description="Basic and acidic residues" evidence="10">
    <location>
        <begin position="92"/>
        <end position="122"/>
    </location>
</feature>
<organism evidence="12">
    <name type="scientific">Candidatus Thiocaldithrix dubininis</name>
    <dbReference type="NCBI Taxonomy" id="3080823"/>
    <lineage>
        <taxon>Bacteria</taxon>
        <taxon>Pseudomonadati</taxon>
        <taxon>Pseudomonadota</taxon>
        <taxon>Gammaproteobacteria</taxon>
        <taxon>Thiotrichales</taxon>
        <taxon>Thiotrichaceae</taxon>
        <taxon>Candidatus Thiocaldithrix</taxon>
    </lineage>
</organism>
<dbReference type="NCBIfam" id="TIGR01352">
    <property type="entry name" value="tonB_Cterm"/>
    <property type="match status" value="1"/>
</dbReference>
<evidence type="ECO:0000313" key="12">
    <source>
        <dbReference type="EMBL" id="WGZ92286.1"/>
    </source>
</evidence>
<dbReference type="GO" id="GO:0098797">
    <property type="term" value="C:plasma membrane protein complex"/>
    <property type="evidence" value="ECO:0007669"/>
    <property type="project" value="TreeGrafter"/>
</dbReference>
<evidence type="ECO:0000256" key="6">
    <source>
        <dbReference type="ARBA" id="ARBA00022692"/>
    </source>
</evidence>
<evidence type="ECO:0000256" key="2">
    <source>
        <dbReference type="ARBA" id="ARBA00006555"/>
    </source>
</evidence>
<feature type="domain" description="TonB C-terminal" evidence="11">
    <location>
        <begin position="233"/>
        <end position="324"/>
    </location>
</feature>
<evidence type="ECO:0000256" key="1">
    <source>
        <dbReference type="ARBA" id="ARBA00004383"/>
    </source>
</evidence>
<dbReference type="Pfam" id="PF03544">
    <property type="entry name" value="TonB_C"/>
    <property type="match status" value="1"/>
</dbReference>
<keyword evidence="6" id="KW-0812">Transmembrane</keyword>